<evidence type="ECO:0000313" key="2">
    <source>
        <dbReference type="Proteomes" id="UP000184330"/>
    </source>
</evidence>
<keyword evidence="2" id="KW-1185">Reference proteome</keyword>
<dbReference type="AlphaFoldDB" id="A0A1L7WG42"/>
<sequence>MSSPTGTKPELKAQLLNARIDLRRACNMKAYHYEQCQQAMAQRMEPLANARNTILPNLVGNQTDTVLADWRSNTQTVYSEFDRSQLESAEIVLADVENTAAARKVMNIRKALVEKEEELKNWASWPDEELVRRFESGDLDFSKFTTKSSEHARNVDKIMNAYKNTQPELYPPTREVIRRVAYEVQGEACNTPLESIHWPRHRNEGGCNSDVTISAETAPCPAHSHPTPGTTVGPGGFMSRRFSPDAETVNNMRTRLPDPCFANIASWLQATPELVIEAALLRPYGNDHY</sequence>
<dbReference type="OrthoDB" id="3540443at2759"/>
<name>A0A1L7WG42_9HELO</name>
<accession>A0A1L7WG42</accession>
<dbReference type="Proteomes" id="UP000184330">
    <property type="component" value="Unassembled WGS sequence"/>
</dbReference>
<protein>
    <submittedName>
        <fullName evidence="1">Uncharacterized protein</fullName>
    </submittedName>
</protein>
<proteinExistence type="predicted"/>
<dbReference type="EMBL" id="FJOG01000002">
    <property type="protein sequence ID" value="CZR51731.1"/>
    <property type="molecule type" value="Genomic_DNA"/>
</dbReference>
<organism evidence="1 2">
    <name type="scientific">Phialocephala subalpina</name>
    <dbReference type="NCBI Taxonomy" id="576137"/>
    <lineage>
        <taxon>Eukaryota</taxon>
        <taxon>Fungi</taxon>
        <taxon>Dikarya</taxon>
        <taxon>Ascomycota</taxon>
        <taxon>Pezizomycotina</taxon>
        <taxon>Leotiomycetes</taxon>
        <taxon>Helotiales</taxon>
        <taxon>Mollisiaceae</taxon>
        <taxon>Phialocephala</taxon>
        <taxon>Phialocephala fortinii species complex</taxon>
    </lineage>
</organism>
<reference evidence="1 2" key="1">
    <citation type="submission" date="2016-03" db="EMBL/GenBank/DDBJ databases">
        <authorList>
            <person name="Ploux O."/>
        </authorList>
    </citation>
    <scope>NUCLEOTIDE SEQUENCE [LARGE SCALE GENOMIC DNA]</scope>
    <source>
        <strain evidence="1 2">UAMH 11012</strain>
    </source>
</reference>
<gene>
    <name evidence="1" type="ORF">PAC_01608</name>
</gene>
<evidence type="ECO:0000313" key="1">
    <source>
        <dbReference type="EMBL" id="CZR51731.1"/>
    </source>
</evidence>